<sequence length="187" mass="21504">MWERRYDFLPMRKPFLTPKLTTSLGYMDQFRHNNKSYLLSASKRSRQRLRRRPRQGPINPRSRDGDAVRLTFAPSTSKDSIVVQPPDQCGSFIFAFNPVFVSQPSEHAYSFMASSTSWPVDSVANTPSIIVLSRWVILATIDSTRGIHNGWLRLDCSQPWRKETKSAINPDVHVKVKPKLTSSRRIK</sequence>
<keyword evidence="3" id="KW-1185">Reference proteome</keyword>
<comment type="caution">
    <text evidence="2">The sequence shown here is derived from an EMBL/GenBank/DDBJ whole genome shotgun (WGS) entry which is preliminary data.</text>
</comment>
<evidence type="ECO:0000313" key="2">
    <source>
        <dbReference type="EMBL" id="MBA0752098.1"/>
    </source>
</evidence>
<evidence type="ECO:0000256" key="1">
    <source>
        <dbReference type="SAM" id="MobiDB-lite"/>
    </source>
</evidence>
<proteinExistence type="predicted"/>
<feature type="compositionally biased region" description="Basic residues" evidence="1">
    <location>
        <begin position="43"/>
        <end position="54"/>
    </location>
</feature>
<dbReference type="OrthoDB" id="10562389at2759"/>
<accession>A0A7J9CUR3</accession>
<reference evidence="2 3" key="1">
    <citation type="journal article" date="2019" name="Genome Biol. Evol.">
        <title>Insights into the evolution of the New World diploid cottons (Gossypium, subgenus Houzingenia) based on genome sequencing.</title>
        <authorList>
            <person name="Grover C.E."/>
            <person name="Arick M.A. 2nd"/>
            <person name="Thrash A."/>
            <person name="Conover J.L."/>
            <person name="Sanders W.S."/>
            <person name="Peterson D.G."/>
            <person name="Frelichowski J.E."/>
            <person name="Scheffler J.A."/>
            <person name="Scheffler B.E."/>
            <person name="Wendel J.F."/>
        </authorList>
    </citation>
    <scope>NUCLEOTIDE SEQUENCE [LARGE SCALE GENOMIC DNA]</scope>
    <source>
        <strain evidence="2">5</strain>
        <tissue evidence="2">Leaf</tissue>
    </source>
</reference>
<dbReference type="AlphaFoldDB" id="A0A7J9CUR3"/>
<evidence type="ECO:0000313" key="3">
    <source>
        <dbReference type="Proteomes" id="UP000593579"/>
    </source>
</evidence>
<name>A0A7J9CUR3_GOSGO</name>
<protein>
    <submittedName>
        <fullName evidence="2">Uncharacterized protein</fullName>
    </submittedName>
</protein>
<dbReference type="Proteomes" id="UP000593579">
    <property type="component" value="Unassembled WGS sequence"/>
</dbReference>
<gene>
    <name evidence="2" type="ORF">Gogos_000967</name>
</gene>
<feature type="region of interest" description="Disordered" evidence="1">
    <location>
        <begin position="42"/>
        <end position="66"/>
    </location>
</feature>
<organism evidence="2 3">
    <name type="scientific">Gossypium gossypioides</name>
    <name type="common">Mexican cotton</name>
    <name type="synonym">Selera gossypioides</name>
    <dbReference type="NCBI Taxonomy" id="34282"/>
    <lineage>
        <taxon>Eukaryota</taxon>
        <taxon>Viridiplantae</taxon>
        <taxon>Streptophyta</taxon>
        <taxon>Embryophyta</taxon>
        <taxon>Tracheophyta</taxon>
        <taxon>Spermatophyta</taxon>
        <taxon>Magnoliopsida</taxon>
        <taxon>eudicotyledons</taxon>
        <taxon>Gunneridae</taxon>
        <taxon>Pentapetalae</taxon>
        <taxon>rosids</taxon>
        <taxon>malvids</taxon>
        <taxon>Malvales</taxon>
        <taxon>Malvaceae</taxon>
        <taxon>Malvoideae</taxon>
        <taxon>Gossypium</taxon>
    </lineage>
</organism>
<dbReference type="EMBL" id="JABEZY010000013">
    <property type="protein sequence ID" value="MBA0752098.1"/>
    <property type="molecule type" value="Genomic_DNA"/>
</dbReference>